<dbReference type="EMBL" id="PNYB01000008">
    <property type="protein sequence ID" value="PMS24991.1"/>
    <property type="molecule type" value="Genomic_DNA"/>
</dbReference>
<evidence type="ECO:0000313" key="3">
    <source>
        <dbReference type="Proteomes" id="UP000235347"/>
    </source>
</evidence>
<feature type="compositionally biased region" description="Basic and acidic residues" evidence="1">
    <location>
        <begin position="94"/>
        <end position="104"/>
    </location>
</feature>
<feature type="region of interest" description="Disordered" evidence="1">
    <location>
        <begin position="203"/>
        <end position="229"/>
    </location>
</feature>
<dbReference type="AlphaFoldDB" id="A0A2N7W6F9"/>
<sequence>MLPKSAKKQDDPKSAGKKKASGSGQDFPDASSVLGKRARDADVASRGGRLSAFNHTGPIKSSVLAMGSGGKTTAKQFRDDSAHSSELPPNIGRGRHEISSTSKRDVLSGNPVAVSVAATARISTALAPLVNGSGEVIGHTGEFSPEMTSGQSGAHQIFHDFGPTLATQTDPFVAAALAIHTALTGTATPDQIRASGTLTGARWVGGNAAIEPPDTSRGTDDGYDSDTERGRYARRVGVGREHLKDSLTAIRAASQDAFDTVPPPSPRRTRGGRPDPTVSASRATLTLPDVSADSDEDAAAKLTTFAFAGFQTLKHK</sequence>
<proteinExistence type="predicted"/>
<feature type="region of interest" description="Disordered" evidence="1">
    <location>
        <begin position="1"/>
        <end position="104"/>
    </location>
</feature>
<feature type="region of interest" description="Disordered" evidence="1">
    <location>
        <begin position="254"/>
        <end position="290"/>
    </location>
</feature>
<name>A0A2N7W6F9_9BURK</name>
<dbReference type="Proteomes" id="UP000235347">
    <property type="component" value="Unassembled WGS sequence"/>
</dbReference>
<organism evidence="2 3">
    <name type="scientific">Trinickia soli</name>
    <dbReference type="NCBI Taxonomy" id="380675"/>
    <lineage>
        <taxon>Bacteria</taxon>
        <taxon>Pseudomonadati</taxon>
        <taxon>Pseudomonadota</taxon>
        <taxon>Betaproteobacteria</taxon>
        <taxon>Burkholderiales</taxon>
        <taxon>Burkholderiaceae</taxon>
        <taxon>Trinickia</taxon>
    </lineage>
</organism>
<gene>
    <name evidence="2" type="ORF">C0Z19_11790</name>
</gene>
<reference evidence="2 3" key="1">
    <citation type="submission" date="2018-01" db="EMBL/GenBank/DDBJ databases">
        <title>Whole genome analyses suggest that Burkholderia sensu lato contains two further novel genera in the rhizoxinica-symbiotica group Mycetohabitans gen. nov., and Trinickia gen. nov.: implications for the evolution of diazotrophy and nodulation in the Burkholderiaceae.</title>
        <authorList>
            <person name="Estrada-de los Santos P."/>
            <person name="Palmer M."/>
            <person name="Chavez-Ramirez B."/>
            <person name="Beukes C."/>
            <person name="Steenkamp E.T."/>
            <person name="Hirsch A.M."/>
            <person name="Manyaka P."/>
            <person name="Maluk M."/>
            <person name="Lafos M."/>
            <person name="Crook M."/>
            <person name="Gross E."/>
            <person name="Simon M.F."/>
            <person name="Bueno dos Reis Junior F."/>
            <person name="Poole P.S."/>
            <person name="Venter S.N."/>
            <person name="James E.K."/>
        </authorList>
    </citation>
    <scope>NUCLEOTIDE SEQUENCE [LARGE SCALE GENOMIC DNA]</scope>
    <source>
        <strain evidence="2 3">GP25-8</strain>
    </source>
</reference>
<comment type="caution">
    <text evidence="2">The sequence shown here is derived from an EMBL/GenBank/DDBJ whole genome shotgun (WGS) entry which is preliminary data.</text>
</comment>
<dbReference type="RefSeq" id="WP_102609994.1">
    <property type="nucleotide sequence ID" value="NZ_CADIKD010000002.1"/>
</dbReference>
<protein>
    <submittedName>
        <fullName evidence="2">Uncharacterized protein</fullName>
    </submittedName>
</protein>
<keyword evidence="3" id="KW-1185">Reference proteome</keyword>
<evidence type="ECO:0000313" key="2">
    <source>
        <dbReference type="EMBL" id="PMS24991.1"/>
    </source>
</evidence>
<evidence type="ECO:0000256" key="1">
    <source>
        <dbReference type="SAM" id="MobiDB-lite"/>
    </source>
</evidence>
<accession>A0A2N7W6F9</accession>